<feature type="compositionally biased region" description="Polar residues" evidence="1">
    <location>
        <begin position="140"/>
        <end position="151"/>
    </location>
</feature>
<feature type="compositionally biased region" description="Low complexity" evidence="1">
    <location>
        <begin position="8"/>
        <end position="41"/>
    </location>
</feature>
<dbReference type="GeneID" id="80885989"/>
<dbReference type="AlphaFoldDB" id="A0AAD7QL73"/>
<feature type="compositionally biased region" description="Acidic residues" evidence="1">
    <location>
        <begin position="159"/>
        <end position="170"/>
    </location>
</feature>
<proteinExistence type="predicted"/>
<feature type="region of interest" description="Disordered" evidence="1">
    <location>
        <begin position="1"/>
        <end position="41"/>
    </location>
</feature>
<dbReference type="RefSeq" id="XP_056040533.1">
    <property type="nucleotide sequence ID" value="XM_056190823.1"/>
</dbReference>
<evidence type="ECO:0000256" key="1">
    <source>
        <dbReference type="SAM" id="MobiDB-lite"/>
    </source>
</evidence>
<gene>
    <name evidence="2" type="ORF">POJ06DRAFT_303986</name>
</gene>
<protein>
    <submittedName>
        <fullName evidence="2">Uncharacterized protein</fullName>
    </submittedName>
</protein>
<reference evidence="2" key="1">
    <citation type="submission" date="2023-03" db="EMBL/GenBank/DDBJ databases">
        <title>Near-Complete genome sequence of Lipomyces tetrasporous NRRL Y-64009, an oleaginous yeast capable of growing on lignocellulosic hydrolysates.</title>
        <authorList>
            <consortium name="Lawrence Berkeley National Laboratory"/>
            <person name="Jagtap S.S."/>
            <person name="Liu J.-J."/>
            <person name="Walukiewicz H.E."/>
            <person name="Pangilinan J."/>
            <person name="Lipzen A."/>
            <person name="Ahrendt S."/>
            <person name="Koriabine M."/>
            <person name="Cobaugh K."/>
            <person name="Salamov A."/>
            <person name="Yoshinaga Y."/>
            <person name="Ng V."/>
            <person name="Daum C."/>
            <person name="Grigoriev I.V."/>
            <person name="Slininger P.J."/>
            <person name="Dien B.S."/>
            <person name="Jin Y.-S."/>
            <person name="Rao C.V."/>
        </authorList>
    </citation>
    <scope>NUCLEOTIDE SEQUENCE</scope>
    <source>
        <strain evidence="2">NRRL Y-64009</strain>
    </source>
</reference>
<dbReference type="EMBL" id="JARPMG010000012">
    <property type="protein sequence ID" value="KAJ8097083.1"/>
    <property type="molecule type" value="Genomic_DNA"/>
</dbReference>
<comment type="caution">
    <text evidence="2">The sequence shown here is derived from an EMBL/GenBank/DDBJ whole genome shotgun (WGS) entry which is preliminary data.</text>
</comment>
<evidence type="ECO:0000313" key="3">
    <source>
        <dbReference type="Proteomes" id="UP001217417"/>
    </source>
</evidence>
<organism evidence="2 3">
    <name type="scientific">Lipomyces tetrasporus</name>
    <dbReference type="NCBI Taxonomy" id="54092"/>
    <lineage>
        <taxon>Eukaryota</taxon>
        <taxon>Fungi</taxon>
        <taxon>Dikarya</taxon>
        <taxon>Ascomycota</taxon>
        <taxon>Saccharomycotina</taxon>
        <taxon>Lipomycetes</taxon>
        <taxon>Lipomycetales</taxon>
        <taxon>Lipomycetaceae</taxon>
        <taxon>Lipomyces</taxon>
    </lineage>
</organism>
<feature type="region of interest" description="Disordered" evidence="1">
    <location>
        <begin position="107"/>
        <end position="128"/>
    </location>
</feature>
<feature type="region of interest" description="Disordered" evidence="1">
    <location>
        <begin position="140"/>
        <end position="170"/>
    </location>
</feature>
<evidence type="ECO:0000313" key="2">
    <source>
        <dbReference type="EMBL" id="KAJ8097083.1"/>
    </source>
</evidence>
<name>A0AAD7QL73_9ASCO</name>
<sequence length="210" mass="23067">MASTFAADGSSLGRPSLSRSDSALSSSSTVSTASSSSSFAGAVSPLSIGGSPVKLGKFTQNVTMFDEKERCLFVKSRPFDWSPLPWTHTEVPFDWWLKRVDRELEGGRPRVDSDEKESEAEHGQNEYDVKARQVAGLQSMNTTSATVNSADAVQAADGESVDDDDDDDDDCEFYMCEEPEELEQEYDSRGRPILKLLTTFKGGYELDFTT</sequence>
<dbReference type="Proteomes" id="UP001217417">
    <property type="component" value="Unassembled WGS sequence"/>
</dbReference>
<keyword evidence="3" id="KW-1185">Reference proteome</keyword>
<accession>A0AAD7QL73</accession>